<sequence length="206" mass="22142">MKLELDHIAVAGESLEEAVAHAEAAVGMPLLPGGEHPRYGTHNQLLGLGRGLYLEAIAIDPAAPPPEGARWFGLDDFRGPARLDKWLCRVSDMDAALKALPMAGKPVDLERGRLRWVMSVPEDGRLPFDGVFPALIEWKSPVPAGAILSASGTQLEKLEVIHPEAKALEALLGPHLDAPLVSFVSGPKPGLRAELRTAQGQRRILQ</sequence>
<comment type="caution">
    <text evidence="2">The sequence shown here is derived from an EMBL/GenBank/DDBJ whole genome shotgun (WGS) entry which is preliminary data.</text>
</comment>
<dbReference type="InterPro" id="IPR029068">
    <property type="entry name" value="Glyas_Bleomycin-R_OHBP_Dase"/>
</dbReference>
<dbReference type="Pfam" id="PF13468">
    <property type="entry name" value="Glyoxalase_3"/>
    <property type="match status" value="1"/>
</dbReference>
<proteinExistence type="predicted"/>
<evidence type="ECO:0000313" key="2">
    <source>
        <dbReference type="EMBL" id="EAU47569.1"/>
    </source>
</evidence>
<reference evidence="2 3" key="1">
    <citation type="journal article" date="2010" name="J. Bacteriol.">
        <title>Genome sequences of Pelagibaca bermudensis HTCC2601T and Maritimibacter alkaliphilus HTCC2654T, the type strains of two marine Roseobacter genera.</title>
        <authorList>
            <person name="Thrash J.C."/>
            <person name="Cho J.C."/>
            <person name="Ferriera S."/>
            <person name="Johnson J."/>
            <person name="Vergin K.L."/>
            <person name="Giovannoni S.J."/>
        </authorList>
    </citation>
    <scope>NUCLEOTIDE SEQUENCE [LARGE SCALE GENOMIC DNA]</scope>
    <source>
        <strain evidence="3">DSM 26914 / JCM 13377 / KCTC 12554 / HTCC2601</strain>
    </source>
</reference>
<dbReference type="eggNOG" id="COG0346">
    <property type="taxonomic scope" value="Bacteria"/>
</dbReference>
<gene>
    <name evidence="2" type="ORF">R2601_19569</name>
</gene>
<organism evidence="2 3">
    <name type="scientific">Salipiger bermudensis (strain DSM 26914 / JCM 13377 / KCTC 12554 / HTCC2601)</name>
    <name type="common">Pelagibaca bermudensis</name>
    <dbReference type="NCBI Taxonomy" id="314265"/>
    <lineage>
        <taxon>Bacteria</taxon>
        <taxon>Pseudomonadati</taxon>
        <taxon>Pseudomonadota</taxon>
        <taxon>Alphaproteobacteria</taxon>
        <taxon>Rhodobacterales</taxon>
        <taxon>Roseobacteraceae</taxon>
        <taxon>Salipiger</taxon>
    </lineage>
</organism>
<protein>
    <recommendedName>
        <fullName evidence="1">Glyoxalase-like domain-containing protein</fullName>
    </recommendedName>
</protein>
<accession>Q0FU30</accession>
<dbReference type="OrthoDB" id="8451710at2"/>
<dbReference type="Gene3D" id="3.10.180.10">
    <property type="entry name" value="2,3-Dihydroxybiphenyl 1,2-Dioxygenase, domain 1"/>
    <property type="match status" value="1"/>
</dbReference>
<dbReference type="RefSeq" id="WP_007798424.1">
    <property type="nucleotide sequence ID" value="NZ_DS022276.1"/>
</dbReference>
<evidence type="ECO:0000313" key="3">
    <source>
        <dbReference type="Proteomes" id="UP000006230"/>
    </source>
</evidence>
<dbReference type="SUPFAM" id="SSF54593">
    <property type="entry name" value="Glyoxalase/Bleomycin resistance protein/Dihydroxybiphenyl dioxygenase"/>
    <property type="match status" value="1"/>
</dbReference>
<dbReference type="Proteomes" id="UP000006230">
    <property type="component" value="Unassembled WGS sequence"/>
</dbReference>
<dbReference type="STRING" id="314265.R2601_19569"/>
<feature type="domain" description="Glyoxalase-like" evidence="1">
    <location>
        <begin position="5"/>
        <end position="172"/>
    </location>
</feature>
<dbReference type="EMBL" id="AATQ01000005">
    <property type="protein sequence ID" value="EAU47569.1"/>
    <property type="molecule type" value="Genomic_DNA"/>
</dbReference>
<evidence type="ECO:0000259" key="1">
    <source>
        <dbReference type="Pfam" id="PF13468"/>
    </source>
</evidence>
<dbReference type="AlphaFoldDB" id="Q0FU30"/>
<name>Q0FU30_SALBH</name>
<keyword evidence="3" id="KW-1185">Reference proteome</keyword>
<dbReference type="InterPro" id="IPR025870">
    <property type="entry name" value="Glyoxalase-like_dom"/>
</dbReference>
<dbReference type="HOGENOM" id="CLU_083550_0_0_5"/>